<evidence type="ECO:0000313" key="1">
    <source>
        <dbReference type="EMBL" id="PZG45519.1"/>
    </source>
</evidence>
<accession>A0A2W2GSI8</accession>
<proteinExistence type="predicted"/>
<reference evidence="1 2" key="1">
    <citation type="submission" date="2018-01" db="EMBL/GenBank/DDBJ databases">
        <title>Draft genome sequence of Sphaerisporangium sp. 7K107.</title>
        <authorList>
            <person name="Sahin N."/>
            <person name="Saygin H."/>
            <person name="Ay H."/>
        </authorList>
    </citation>
    <scope>NUCLEOTIDE SEQUENCE [LARGE SCALE GENOMIC DNA]</scope>
    <source>
        <strain evidence="1 2">7K107</strain>
    </source>
</reference>
<protein>
    <submittedName>
        <fullName evidence="1">Uncharacterized protein</fullName>
    </submittedName>
</protein>
<name>A0A2W2GSI8_9ACTN</name>
<gene>
    <name evidence="1" type="ORF">C1I98_15465</name>
</gene>
<dbReference type="EMBL" id="POUA01000105">
    <property type="protein sequence ID" value="PZG45519.1"/>
    <property type="molecule type" value="Genomic_DNA"/>
</dbReference>
<comment type="caution">
    <text evidence="1">The sequence shown here is derived from an EMBL/GenBank/DDBJ whole genome shotgun (WGS) entry which is preliminary data.</text>
</comment>
<evidence type="ECO:0000313" key="2">
    <source>
        <dbReference type="Proteomes" id="UP000248544"/>
    </source>
</evidence>
<dbReference type="AlphaFoldDB" id="A0A2W2GSI8"/>
<organism evidence="1 2">
    <name type="scientific">Spongiactinospora gelatinilytica</name>
    <dbReference type="NCBI Taxonomy" id="2666298"/>
    <lineage>
        <taxon>Bacteria</taxon>
        <taxon>Bacillati</taxon>
        <taxon>Actinomycetota</taxon>
        <taxon>Actinomycetes</taxon>
        <taxon>Streptosporangiales</taxon>
        <taxon>Streptosporangiaceae</taxon>
        <taxon>Spongiactinospora</taxon>
    </lineage>
</organism>
<sequence>MPALVPALSRGRHRNPRKGACFMELASYLAGERWSDHPACTHPLLAALARLVNDFTTDGARNQLAPLIPSVIGLTSEDLRVDARLALRAATTALPVVAADLQLAMAVSVLAAEQILAELDGRTDGELSEESERALAQAPLAAEGARKLRRGIRVSTRGFRRFAAPNTVQLAARGIANACVADADTLLRGLLSDAIADCRALIGAPAPRRRTAVLINA</sequence>
<dbReference type="Proteomes" id="UP000248544">
    <property type="component" value="Unassembled WGS sequence"/>
</dbReference>
<keyword evidence="2" id="KW-1185">Reference proteome</keyword>